<dbReference type="SUPFAM" id="SSF55486">
    <property type="entry name" value="Metalloproteases ('zincins'), catalytic domain"/>
    <property type="match status" value="1"/>
</dbReference>
<evidence type="ECO:0000256" key="1">
    <source>
        <dbReference type="ARBA" id="ARBA00010875"/>
    </source>
</evidence>
<dbReference type="InterPro" id="IPR023091">
    <property type="entry name" value="MetalPrtase_cat_dom_sf_prd"/>
</dbReference>
<evidence type="ECO:0000313" key="9">
    <source>
        <dbReference type="EMBL" id="WOH37742.1"/>
    </source>
</evidence>
<evidence type="ECO:0000256" key="3">
    <source>
        <dbReference type="ARBA" id="ARBA00022722"/>
    </source>
</evidence>
<feature type="binding site" evidence="8">
    <location>
        <position position="124"/>
    </location>
    <ligand>
        <name>Zn(2+)</name>
        <dbReference type="ChEBI" id="CHEBI:29105"/>
        <note>catalytic</note>
    </ligand>
</feature>
<keyword evidence="3 8" id="KW-0540">Nuclease</keyword>
<protein>
    <recommendedName>
        <fullName evidence="8">Endoribonuclease YbeY</fullName>
        <ecNumber evidence="8">3.1.-.-</ecNumber>
    </recommendedName>
</protein>
<evidence type="ECO:0000256" key="5">
    <source>
        <dbReference type="ARBA" id="ARBA00022759"/>
    </source>
</evidence>
<dbReference type="NCBIfam" id="TIGR00043">
    <property type="entry name" value="rRNA maturation RNase YbeY"/>
    <property type="match status" value="1"/>
</dbReference>
<dbReference type="InterPro" id="IPR020549">
    <property type="entry name" value="YbeY_CS"/>
</dbReference>
<sequence length="159" mass="18046">MTNNPPNAAIITVDLQVVCNNVQLPTLSQLQLWADTALKPYNKNFELTIRLVDREESQQLNHQYRDKDKPTNVLSFPFEVPPGIELDLLGDLVICADVVEFEAKDQNKELFSHWAHMIIHGCLHLLGYDHITQDEAKEMEAIEIGLMAQLGYSDPYIAS</sequence>
<dbReference type="EMBL" id="CP136600">
    <property type="protein sequence ID" value="WOH37742.1"/>
    <property type="molecule type" value="Genomic_DNA"/>
</dbReference>
<dbReference type="Gene3D" id="3.40.390.30">
    <property type="entry name" value="Metalloproteases ('zincins'), catalytic domain"/>
    <property type="match status" value="1"/>
</dbReference>
<feature type="binding site" evidence="8">
    <location>
        <position position="120"/>
    </location>
    <ligand>
        <name>Zn(2+)</name>
        <dbReference type="ChEBI" id="CHEBI:29105"/>
        <note>catalytic</note>
    </ligand>
</feature>
<proteinExistence type="inferred from homology"/>
<dbReference type="InterPro" id="IPR002036">
    <property type="entry name" value="YbeY"/>
</dbReference>
<accession>A0ABZ0GP89</accession>
<comment type="function">
    <text evidence="8">Single strand-specific metallo-endoribonuclease involved in late-stage 70S ribosome quality control and in maturation of the 3' terminus of the 16S rRNA.</text>
</comment>
<keyword evidence="10" id="KW-1185">Reference proteome</keyword>
<keyword evidence="8" id="KW-0963">Cytoplasm</keyword>
<dbReference type="Pfam" id="PF02130">
    <property type="entry name" value="YbeY"/>
    <property type="match status" value="1"/>
</dbReference>
<dbReference type="RefSeq" id="WP_348396520.1">
    <property type="nucleotide sequence ID" value="NZ_CP136600.1"/>
</dbReference>
<evidence type="ECO:0000256" key="8">
    <source>
        <dbReference type="HAMAP-Rule" id="MF_00009"/>
    </source>
</evidence>
<reference evidence="9 10" key="1">
    <citation type="submission" date="2023-09" db="EMBL/GenBank/DDBJ databases">
        <authorList>
            <person name="Qi X."/>
        </authorList>
    </citation>
    <scope>NUCLEOTIDE SEQUENCE [LARGE SCALE GENOMIC DNA]</scope>
    <source>
        <strain evidence="9 10">S1-1</strain>
    </source>
</reference>
<dbReference type="PANTHER" id="PTHR46986">
    <property type="entry name" value="ENDORIBONUCLEASE YBEY, CHLOROPLASTIC"/>
    <property type="match status" value="1"/>
</dbReference>
<comment type="cofactor">
    <cofactor evidence="8">
        <name>Zn(2+)</name>
        <dbReference type="ChEBI" id="CHEBI:29105"/>
    </cofactor>
    <text evidence="8">Binds 1 zinc ion.</text>
</comment>
<evidence type="ECO:0000256" key="7">
    <source>
        <dbReference type="ARBA" id="ARBA00022833"/>
    </source>
</evidence>
<comment type="subcellular location">
    <subcellularLocation>
        <location evidence="8">Cytoplasm</location>
    </subcellularLocation>
</comment>
<dbReference type="HAMAP" id="MF_00009">
    <property type="entry name" value="Endoribonucl_YbeY"/>
    <property type="match status" value="1"/>
</dbReference>
<comment type="similarity">
    <text evidence="1 8">Belongs to the endoribonuclease YbeY family.</text>
</comment>
<keyword evidence="4 8" id="KW-0479">Metal-binding</keyword>
<evidence type="ECO:0000256" key="2">
    <source>
        <dbReference type="ARBA" id="ARBA00022517"/>
    </source>
</evidence>
<dbReference type="Proteomes" id="UP001301442">
    <property type="component" value="Chromosome"/>
</dbReference>
<dbReference type="PANTHER" id="PTHR46986:SF1">
    <property type="entry name" value="ENDORIBONUCLEASE YBEY, CHLOROPLASTIC"/>
    <property type="match status" value="1"/>
</dbReference>
<keyword evidence="7 8" id="KW-0862">Zinc</keyword>
<dbReference type="EC" id="3.1.-.-" evidence="8"/>
<evidence type="ECO:0000313" key="10">
    <source>
        <dbReference type="Proteomes" id="UP001301442"/>
    </source>
</evidence>
<name>A0ABZ0GP89_9GAMM</name>
<keyword evidence="6 8" id="KW-0378">Hydrolase</keyword>
<keyword evidence="2 8" id="KW-0690">Ribosome biogenesis</keyword>
<evidence type="ECO:0000256" key="4">
    <source>
        <dbReference type="ARBA" id="ARBA00022723"/>
    </source>
</evidence>
<dbReference type="PROSITE" id="PS01306">
    <property type="entry name" value="UPF0054"/>
    <property type="match status" value="1"/>
</dbReference>
<gene>
    <name evidence="8 9" type="primary">ybeY</name>
    <name evidence="9" type="ORF">RI844_00425</name>
</gene>
<keyword evidence="5 8" id="KW-0255">Endonuclease</keyword>
<evidence type="ECO:0000256" key="6">
    <source>
        <dbReference type="ARBA" id="ARBA00022801"/>
    </source>
</evidence>
<feature type="binding site" evidence="8">
    <location>
        <position position="130"/>
    </location>
    <ligand>
        <name>Zn(2+)</name>
        <dbReference type="ChEBI" id="CHEBI:29105"/>
        <note>catalytic</note>
    </ligand>
</feature>
<organism evidence="9 10">
    <name type="scientific">Thalassotalea fonticola</name>
    <dbReference type="NCBI Taxonomy" id="3065649"/>
    <lineage>
        <taxon>Bacteria</taxon>
        <taxon>Pseudomonadati</taxon>
        <taxon>Pseudomonadota</taxon>
        <taxon>Gammaproteobacteria</taxon>
        <taxon>Alteromonadales</taxon>
        <taxon>Colwelliaceae</taxon>
        <taxon>Thalassotalea</taxon>
    </lineage>
</organism>
<keyword evidence="8" id="KW-0698">rRNA processing</keyword>